<dbReference type="EMBL" id="JAUKPO010000065">
    <property type="protein sequence ID" value="MDO1451530.1"/>
    <property type="molecule type" value="Genomic_DNA"/>
</dbReference>
<sequence>MATQQLIRNSKGVVFCTLEHQPQKGIIYVNWKGFVNDIEPSKQACLAIAEMIRATDCRHVVNDNREQVGSQP</sequence>
<evidence type="ECO:0000313" key="1">
    <source>
        <dbReference type="EMBL" id="MDO1451530.1"/>
    </source>
</evidence>
<keyword evidence="2" id="KW-1185">Reference proteome</keyword>
<name>A0ABT8RHI9_9BACT</name>
<evidence type="ECO:0000313" key="2">
    <source>
        <dbReference type="Proteomes" id="UP001168528"/>
    </source>
</evidence>
<dbReference type="RefSeq" id="WP_302042327.1">
    <property type="nucleotide sequence ID" value="NZ_JAUKPO010000065.1"/>
</dbReference>
<gene>
    <name evidence="1" type="ORF">Q0590_34980</name>
</gene>
<dbReference type="Proteomes" id="UP001168528">
    <property type="component" value="Unassembled WGS sequence"/>
</dbReference>
<organism evidence="1 2">
    <name type="scientific">Rhodocytophaga aerolata</name>
    <dbReference type="NCBI Taxonomy" id="455078"/>
    <lineage>
        <taxon>Bacteria</taxon>
        <taxon>Pseudomonadati</taxon>
        <taxon>Bacteroidota</taxon>
        <taxon>Cytophagia</taxon>
        <taxon>Cytophagales</taxon>
        <taxon>Rhodocytophagaceae</taxon>
        <taxon>Rhodocytophaga</taxon>
    </lineage>
</organism>
<reference evidence="1" key="1">
    <citation type="submission" date="2023-07" db="EMBL/GenBank/DDBJ databases">
        <title>The genome sequence of Rhodocytophaga aerolata KACC 12507.</title>
        <authorList>
            <person name="Zhang X."/>
        </authorList>
    </citation>
    <scope>NUCLEOTIDE SEQUENCE</scope>
    <source>
        <strain evidence="1">KACC 12507</strain>
    </source>
</reference>
<proteinExistence type="predicted"/>
<protein>
    <submittedName>
        <fullName evidence="1">Uncharacterized protein</fullName>
    </submittedName>
</protein>
<comment type="caution">
    <text evidence="1">The sequence shown here is derived from an EMBL/GenBank/DDBJ whole genome shotgun (WGS) entry which is preliminary data.</text>
</comment>
<accession>A0ABT8RHI9</accession>